<dbReference type="Proteomes" id="UP000001841">
    <property type="component" value="Chromosome"/>
</dbReference>
<evidence type="ECO:0000313" key="1">
    <source>
        <dbReference type="EMBL" id="CBA21095.1"/>
    </source>
</evidence>
<reference evidence="1 2" key="1">
    <citation type="journal article" date="2010" name="Mol. Plant Microbe Interact.">
        <title>Complete genome sequence of the fire blight pathogen Erwinia amylovora CFBP 1430 and comparison to other Erwinia spp.</title>
        <authorList>
            <person name="Smits T.H."/>
            <person name="Rezzonico F."/>
            <person name="Kamber T."/>
            <person name="Blom J."/>
            <person name="Goesmann A."/>
            <person name="Frey J.E."/>
            <person name="Duffy B."/>
        </authorList>
    </citation>
    <scope>NUCLEOTIDE SEQUENCE [LARGE SCALE GENOMIC DNA]</scope>
    <source>
        <strain evidence="2">CFBP1430</strain>
    </source>
</reference>
<dbReference type="EMBL" id="FN434113">
    <property type="protein sequence ID" value="CBA21095.1"/>
    <property type="molecule type" value="Genomic_DNA"/>
</dbReference>
<name>D4HVX2_ERWAC</name>
<accession>D4HVX2</accession>
<sequence length="45" mass="5145">MLVQATWSISFPPDTGLKRPFSLHFVMFKFIVTNKLSTLSMSALR</sequence>
<proteinExistence type="predicted"/>
<organism evidence="1 2">
    <name type="scientific">Erwinia amylovora (strain CFBP1430)</name>
    <dbReference type="NCBI Taxonomy" id="665029"/>
    <lineage>
        <taxon>Bacteria</taxon>
        <taxon>Pseudomonadati</taxon>
        <taxon>Pseudomonadota</taxon>
        <taxon>Gammaproteobacteria</taxon>
        <taxon>Enterobacterales</taxon>
        <taxon>Erwiniaceae</taxon>
        <taxon>Erwinia</taxon>
    </lineage>
</organism>
<dbReference type="HOGENOM" id="CLU_3199586_0_0_6"/>
<evidence type="ECO:0000313" key="2">
    <source>
        <dbReference type="Proteomes" id="UP000001841"/>
    </source>
</evidence>
<dbReference type="KEGG" id="eam:EAMY_2121"/>
<protein>
    <submittedName>
        <fullName evidence="1">Uncharacterized protein</fullName>
    </submittedName>
</protein>
<gene>
    <name evidence="1" type="ordered locus">EAMY_2121</name>
</gene>
<dbReference type="AlphaFoldDB" id="D4HVX2"/>